<name>A0A6N2BJT8_SOLCI</name>
<dbReference type="InterPro" id="IPR004314">
    <property type="entry name" value="Neprosin"/>
</dbReference>
<organism evidence="2">
    <name type="scientific">Solanum chilense</name>
    <name type="common">Tomato</name>
    <name type="synonym">Lycopersicon chilense</name>
    <dbReference type="NCBI Taxonomy" id="4083"/>
    <lineage>
        <taxon>Eukaryota</taxon>
        <taxon>Viridiplantae</taxon>
        <taxon>Streptophyta</taxon>
        <taxon>Embryophyta</taxon>
        <taxon>Tracheophyta</taxon>
        <taxon>Spermatophyta</taxon>
        <taxon>Magnoliopsida</taxon>
        <taxon>eudicotyledons</taxon>
        <taxon>Gunneridae</taxon>
        <taxon>Pentapetalae</taxon>
        <taxon>asterids</taxon>
        <taxon>lamiids</taxon>
        <taxon>Solanales</taxon>
        <taxon>Solanaceae</taxon>
        <taxon>Solanoideae</taxon>
        <taxon>Solaneae</taxon>
        <taxon>Solanum</taxon>
        <taxon>Solanum subgen. Lycopersicon</taxon>
    </lineage>
</organism>
<dbReference type="InterPro" id="IPR053168">
    <property type="entry name" value="Glutamic_endopeptidase"/>
</dbReference>
<dbReference type="EMBL" id="RXGB01002231">
    <property type="protein sequence ID" value="TMW95782.1"/>
    <property type="molecule type" value="Genomic_DNA"/>
</dbReference>
<sequence length="378" mass="43082">MVFLCLSYDGVRGTKLSKQEDNLELEKQLKVLNKPPIKTIKTKYDDIYDCVDFYKQPAFDHPLLKNHNYHPQMKPSYSMIESVSTISTNNYKLSKIKLSDEGCPVGTVPIRRITKEDLIRHKLMPPSEDVMFNNLLNRRKKPIKGYKFAILHTEDSPDNKFGGAGVITNVYNPRVEGEQHSACRLKMIKEKNVIQVGWRVDPALYGDNLTRLYIHFTDGKTSGCFNLLCPGFVLLNTQIPIDGVLEPVSQRGGNISDIGLSINWDQENGNWWLFSTESNTPFGFWPREVFDNDFAYFATRVEWGGVVYSPPGILEPPMGSSFFPIENISYDAFCKNMTLLGYRGERLESQLTTFLSDSHLYNVLTIPDLMYYGGPGEK</sequence>
<evidence type="ECO:0000313" key="2">
    <source>
        <dbReference type="EMBL" id="TMW95782.1"/>
    </source>
</evidence>
<dbReference type="InterPro" id="IPR025521">
    <property type="entry name" value="Neprosin_propep"/>
</dbReference>
<dbReference type="Pfam" id="PF14365">
    <property type="entry name" value="Neprosin_AP"/>
    <property type="match status" value="1"/>
</dbReference>
<accession>A0A6N2BJT8</accession>
<dbReference type="AlphaFoldDB" id="A0A6N2BJT8"/>
<dbReference type="Pfam" id="PF03080">
    <property type="entry name" value="Neprosin"/>
    <property type="match status" value="1"/>
</dbReference>
<comment type="caution">
    <text evidence="2">The sequence shown here is derived from an EMBL/GenBank/DDBJ whole genome shotgun (WGS) entry which is preliminary data.</text>
</comment>
<dbReference type="Gene3D" id="3.90.1320.10">
    <property type="entry name" value="Outer-capsid protein sigma 3, large lobe"/>
    <property type="match status" value="1"/>
</dbReference>
<feature type="domain" description="Neprosin PEP catalytic" evidence="1">
    <location>
        <begin position="140"/>
        <end position="378"/>
    </location>
</feature>
<protein>
    <recommendedName>
        <fullName evidence="1">Neprosin PEP catalytic domain-containing protein</fullName>
    </recommendedName>
</protein>
<dbReference type="PROSITE" id="PS52045">
    <property type="entry name" value="NEPROSIN_PEP_CD"/>
    <property type="match status" value="1"/>
</dbReference>
<evidence type="ECO:0000259" key="1">
    <source>
        <dbReference type="PROSITE" id="PS52045"/>
    </source>
</evidence>
<dbReference type="PANTHER" id="PTHR31589">
    <property type="entry name" value="PROTEIN, PUTATIVE (DUF239)-RELATED-RELATED"/>
    <property type="match status" value="1"/>
</dbReference>
<gene>
    <name evidence="2" type="ORF">EJD97_008357</name>
</gene>
<reference evidence="2" key="1">
    <citation type="submission" date="2019-05" db="EMBL/GenBank/DDBJ databases">
        <title>The de novo reference genome and transcriptome assemblies of the wild tomato species Solanum chilense.</title>
        <authorList>
            <person name="Stam R."/>
            <person name="Nosenko T."/>
            <person name="Hoerger A.C."/>
            <person name="Stephan W."/>
            <person name="Seidel M.A."/>
            <person name="Kuhn J.M.M."/>
            <person name="Haberer G."/>
            <person name="Tellier A."/>
        </authorList>
    </citation>
    <scope>NUCLEOTIDE SEQUENCE</scope>
    <source>
        <tissue evidence="2">Mature leaves</tissue>
    </source>
</reference>
<dbReference type="PANTHER" id="PTHR31589:SF240">
    <property type="entry name" value="NEPROSIN DOMAIN-CONTAINING PROTEIN"/>
    <property type="match status" value="1"/>
</dbReference>
<proteinExistence type="predicted"/>